<dbReference type="InterPro" id="IPR004358">
    <property type="entry name" value="Sig_transdc_His_kin-like_C"/>
</dbReference>
<keyword evidence="16" id="KW-1185">Reference proteome</keyword>
<dbReference type="Proteomes" id="UP000291933">
    <property type="component" value="Unassembled WGS sequence"/>
</dbReference>
<keyword evidence="8 12" id="KW-1133">Transmembrane helix</keyword>
<dbReference type="Pfam" id="PF02518">
    <property type="entry name" value="HATPase_c"/>
    <property type="match status" value="1"/>
</dbReference>
<dbReference type="CDD" id="cd06225">
    <property type="entry name" value="HAMP"/>
    <property type="match status" value="1"/>
</dbReference>
<gene>
    <name evidence="15" type="ORF">ET996_08510</name>
</gene>
<keyword evidence="4" id="KW-0597">Phosphoprotein</keyword>
<dbReference type="InterPro" id="IPR003660">
    <property type="entry name" value="HAMP_dom"/>
</dbReference>
<evidence type="ECO:0000256" key="3">
    <source>
        <dbReference type="ARBA" id="ARBA00012438"/>
    </source>
</evidence>
<dbReference type="Gene3D" id="3.30.565.10">
    <property type="entry name" value="Histidine kinase-like ATPase, C-terminal domain"/>
    <property type="match status" value="1"/>
</dbReference>
<keyword evidence="6 12" id="KW-0812">Transmembrane</keyword>
<dbReference type="SUPFAM" id="SSF55874">
    <property type="entry name" value="ATPase domain of HSP90 chaperone/DNA topoisomerase II/histidine kinase"/>
    <property type="match status" value="1"/>
</dbReference>
<comment type="caution">
    <text evidence="15">The sequence shown here is derived from an EMBL/GenBank/DDBJ whole genome shotgun (WGS) entry which is preliminary data.</text>
</comment>
<dbReference type="SUPFAM" id="SSF47384">
    <property type="entry name" value="Homodimeric domain of signal transducing histidine kinase"/>
    <property type="match status" value="1"/>
</dbReference>
<dbReference type="EC" id="2.7.13.3" evidence="3"/>
<dbReference type="PANTHER" id="PTHR45436:SF5">
    <property type="entry name" value="SENSOR HISTIDINE KINASE TRCS"/>
    <property type="match status" value="1"/>
</dbReference>
<dbReference type="InterPro" id="IPR003594">
    <property type="entry name" value="HATPase_dom"/>
</dbReference>
<evidence type="ECO:0000259" key="14">
    <source>
        <dbReference type="PROSITE" id="PS50885"/>
    </source>
</evidence>
<dbReference type="Gene3D" id="1.10.287.130">
    <property type="match status" value="1"/>
</dbReference>
<dbReference type="CDD" id="cd00082">
    <property type="entry name" value="HisKA"/>
    <property type="match status" value="1"/>
</dbReference>
<feature type="domain" description="HAMP" evidence="14">
    <location>
        <begin position="192"/>
        <end position="244"/>
    </location>
</feature>
<accession>A0A4Q9KM62</accession>
<evidence type="ECO:0000256" key="6">
    <source>
        <dbReference type="ARBA" id="ARBA00022692"/>
    </source>
</evidence>
<feature type="domain" description="Histidine kinase" evidence="13">
    <location>
        <begin position="252"/>
        <end position="463"/>
    </location>
</feature>
<evidence type="ECO:0000256" key="12">
    <source>
        <dbReference type="SAM" id="Phobius"/>
    </source>
</evidence>
<dbReference type="Gene3D" id="6.10.340.10">
    <property type="match status" value="1"/>
</dbReference>
<dbReference type="Pfam" id="PF00672">
    <property type="entry name" value="HAMP"/>
    <property type="match status" value="1"/>
</dbReference>
<evidence type="ECO:0000256" key="1">
    <source>
        <dbReference type="ARBA" id="ARBA00000085"/>
    </source>
</evidence>
<comment type="catalytic activity">
    <reaction evidence="1">
        <text>ATP + protein L-histidine = ADP + protein N-phospho-L-histidine.</text>
        <dbReference type="EC" id="2.7.13.3"/>
    </reaction>
</comment>
<comment type="subcellular location">
    <subcellularLocation>
        <location evidence="2">Cell membrane</location>
    </subcellularLocation>
</comment>
<reference evidence="15 16" key="1">
    <citation type="submission" date="2019-01" db="EMBL/GenBank/DDBJ databases">
        <title>Lactibacter flavus gen. nov., sp. nov., a novel bacterium of the family Propionibacteriaceae isolated from raw milk and dairy products.</title>
        <authorList>
            <person name="Huptas C."/>
            <person name="Wenning M."/>
            <person name="Breitenwieser F."/>
            <person name="Doll E."/>
            <person name="Von Neubeck M."/>
            <person name="Busse H.-J."/>
            <person name="Scherer S."/>
        </authorList>
    </citation>
    <scope>NUCLEOTIDE SEQUENCE [LARGE SCALE GENOMIC DNA]</scope>
    <source>
        <strain evidence="15 16">DSM 22130</strain>
    </source>
</reference>
<evidence type="ECO:0000256" key="11">
    <source>
        <dbReference type="SAM" id="MobiDB-lite"/>
    </source>
</evidence>
<dbReference type="SMART" id="SM00304">
    <property type="entry name" value="HAMP"/>
    <property type="match status" value="1"/>
</dbReference>
<dbReference type="InterPro" id="IPR005467">
    <property type="entry name" value="His_kinase_dom"/>
</dbReference>
<dbReference type="Pfam" id="PF00512">
    <property type="entry name" value="HisKA"/>
    <property type="match status" value="1"/>
</dbReference>
<dbReference type="InterPro" id="IPR036890">
    <property type="entry name" value="HATPase_C_sf"/>
</dbReference>
<dbReference type="GO" id="GO:0005886">
    <property type="term" value="C:plasma membrane"/>
    <property type="evidence" value="ECO:0007669"/>
    <property type="project" value="UniProtKB-SubCell"/>
</dbReference>
<dbReference type="CDD" id="cd00075">
    <property type="entry name" value="HATPase"/>
    <property type="match status" value="1"/>
</dbReference>
<dbReference type="PANTHER" id="PTHR45436">
    <property type="entry name" value="SENSOR HISTIDINE KINASE YKOH"/>
    <property type="match status" value="1"/>
</dbReference>
<dbReference type="GO" id="GO:0000155">
    <property type="term" value="F:phosphorelay sensor kinase activity"/>
    <property type="evidence" value="ECO:0007669"/>
    <property type="project" value="InterPro"/>
</dbReference>
<evidence type="ECO:0000256" key="10">
    <source>
        <dbReference type="ARBA" id="ARBA00023136"/>
    </source>
</evidence>
<organism evidence="15 16">
    <name type="scientific">Propioniciclava tarda</name>
    <dbReference type="NCBI Taxonomy" id="433330"/>
    <lineage>
        <taxon>Bacteria</taxon>
        <taxon>Bacillati</taxon>
        <taxon>Actinomycetota</taxon>
        <taxon>Actinomycetes</taxon>
        <taxon>Propionibacteriales</taxon>
        <taxon>Propionibacteriaceae</taxon>
        <taxon>Propioniciclava</taxon>
    </lineage>
</organism>
<dbReference type="SMART" id="SM00388">
    <property type="entry name" value="HisKA"/>
    <property type="match status" value="1"/>
</dbReference>
<evidence type="ECO:0000256" key="5">
    <source>
        <dbReference type="ARBA" id="ARBA00022679"/>
    </source>
</evidence>
<dbReference type="SMART" id="SM00387">
    <property type="entry name" value="HATPase_c"/>
    <property type="match status" value="1"/>
</dbReference>
<dbReference type="PRINTS" id="PR00344">
    <property type="entry name" value="BCTRLSENSOR"/>
</dbReference>
<dbReference type="PROSITE" id="PS50109">
    <property type="entry name" value="HIS_KIN"/>
    <property type="match status" value="1"/>
</dbReference>
<keyword evidence="5" id="KW-0808">Transferase</keyword>
<dbReference type="InterPro" id="IPR003661">
    <property type="entry name" value="HisK_dim/P_dom"/>
</dbReference>
<dbReference type="OrthoDB" id="9786919at2"/>
<sequence length="486" mass="51895">MIGRLRARLSDHRRGLQDRLALLIAVAVFCSVAVTGAAAYLITLTAVNSQLDAELTQVGNITAEMLHDDIETMGGINESALQAANVNLEVLRADNRLFQLPGKPSFVTPAERAIAMTGEGSSTRTGYSKTGVPYRIVAVPLVDTKSHYQYALVLARPLGSTIAVMNSLLLSLLLVGALAIVAAAAVGYVIARASIDPLRQLGVAVAQVTATNRLVPVPVDGNDEVADLGRTFNRMLKALDSSRERQRRLIADAGHELRTPLTSMRTNVELLVADEKSGMLPPGARGEILRDVAAQLGEFTTLIGDLVQLSREDEVQPHPEPIDFRDVLNSALARVKRRGGPGIGWDVSIENGLYLLGEPDALERAATNLLDNAVKFSPPEGTIHVSLVGDRLRVADEGPGITEADLPHVFERFYRSDQARTAPGSGLGLSIVAQTIEAHGGWVKAGRAPEGGAEFQVRLPGSLTPPEDSDADASDWDTGSLPRFVD</sequence>
<evidence type="ECO:0000256" key="8">
    <source>
        <dbReference type="ARBA" id="ARBA00022989"/>
    </source>
</evidence>
<name>A0A4Q9KM62_PROTD</name>
<dbReference type="SUPFAM" id="SSF158472">
    <property type="entry name" value="HAMP domain-like"/>
    <property type="match status" value="1"/>
</dbReference>
<evidence type="ECO:0000256" key="2">
    <source>
        <dbReference type="ARBA" id="ARBA00004236"/>
    </source>
</evidence>
<dbReference type="AlphaFoldDB" id="A0A4Q9KM62"/>
<evidence type="ECO:0000256" key="4">
    <source>
        <dbReference type="ARBA" id="ARBA00022553"/>
    </source>
</evidence>
<evidence type="ECO:0000256" key="9">
    <source>
        <dbReference type="ARBA" id="ARBA00023012"/>
    </source>
</evidence>
<evidence type="ECO:0000313" key="15">
    <source>
        <dbReference type="EMBL" id="TBT94819.1"/>
    </source>
</evidence>
<dbReference type="InterPro" id="IPR036097">
    <property type="entry name" value="HisK_dim/P_sf"/>
</dbReference>
<feature type="region of interest" description="Disordered" evidence="11">
    <location>
        <begin position="456"/>
        <end position="486"/>
    </location>
</feature>
<keyword evidence="9" id="KW-0902">Two-component regulatory system</keyword>
<keyword evidence="10 12" id="KW-0472">Membrane</keyword>
<proteinExistence type="predicted"/>
<dbReference type="PROSITE" id="PS50885">
    <property type="entry name" value="HAMP"/>
    <property type="match status" value="1"/>
</dbReference>
<feature type="transmembrane region" description="Helical" evidence="12">
    <location>
        <begin position="168"/>
        <end position="191"/>
    </location>
</feature>
<dbReference type="RefSeq" id="WP_131172135.1">
    <property type="nucleotide sequence ID" value="NZ_FXTL01000009.1"/>
</dbReference>
<evidence type="ECO:0000256" key="7">
    <source>
        <dbReference type="ARBA" id="ARBA00022777"/>
    </source>
</evidence>
<protein>
    <recommendedName>
        <fullName evidence="3">histidine kinase</fullName>
        <ecNumber evidence="3">2.7.13.3</ecNumber>
    </recommendedName>
</protein>
<feature type="transmembrane region" description="Helical" evidence="12">
    <location>
        <begin position="20"/>
        <end position="42"/>
    </location>
</feature>
<keyword evidence="7 15" id="KW-0418">Kinase</keyword>
<dbReference type="InterPro" id="IPR050428">
    <property type="entry name" value="TCS_sensor_his_kinase"/>
</dbReference>
<dbReference type="EMBL" id="SDMR01000009">
    <property type="protein sequence ID" value="TBT94819.1"/>
    <property type="molecule type" value="Genomic_DNA"/>
</dbReference>
<evidence type="ECO:0000313" key="16">
    <source>
        <dbReference type="Proteomes" id="UP000291933"/>
    </source>
</evidence>
<evidence type="ECO:0000259" key="13">
    <source>
        <dbReference type="PROSITE" id="PS50109"/>
    </source>
</evidence>